<proteinExistence type="inferred from homology"/>
<comment type="caution">
    <text evidence="6">The sequence shown here is derived from an EMBL/GenBank/DDBJ whole genome shotgun (WGS) entry which is preliminary data.</text>
</comment>
<evidence type="ECO:0000313" key="6">
    <source>
        <dbReference type="EMBL" id="GHA89328.1"/>
    </source>
</evidence>
<dbReference type="Pfam" id="PF00460">
    <property type="entry name" value="Flg_bb_rod"/>
    <property type="match status" value="1"/>
</dbReference>
<evidence type="ECO:0000259" key="5">
    <source>
        <dbReference type="Pfam" id="PF06429"/>
    </source>
</evidence>
<keyword evidence="7" id="KW-1185">Reference proteome</keyword>
<organism evidence="6 7">
    <name type="scientific">Algimonas arctica</name>
    <dbReference type="NCBI Taxonomy" id="1479486"/>
    <lineage>
        <taxon>Bacteria</taxon>
        <taxon>Pseudomonadati</taxon>
        <taxon>Pseudomonadota</taxon>
        <taxon>Alphaproteobacteria</taxon>
        <taxon>Maricaulales</taxon>
        <taxon>Robiginitomaculaceae</taxon>
        <taxon>Algimonas</taxon>
    </lineage>
</organism>
<evidence type="ECO:0000256" key="2">
    <source>
        <dbReference type="ARBA" id="ARBA00009677"/>
    </source>
</evidence>
<feature type="domain" description="Flagellar basal-body/hook protein C-terminal" evidence="5">
    <location>
        <begin position="84"/>
        <end position="125"/>
    </location>
</feature>
<dbReference type="Pfam" id="PF06429">
    <property type="entry name" value="Flg_bbr_C"/>
    <property type="match status" value="1"/>
</dbReference>
<dbReference type="AlphaFoldDB" id="A0A8J3G1M2"/>
<reference evidence="6" key="1">
    <citation type="journal article" date="2014" name="Int. J. Syst. Evol. Microbiol.">
        <title>Complete genome sequence of Corynebacterium casei LMG S-19264T (=DSM 44701T), isolated from a smear-ripened cheese.</title>
        <authorList>
            <consortium name="US DOE Joint Genome Institute (JGI-PGF)"/>
            <person name="Walter F."/>
            <person name="Albersmeier A."/>
            <person name="Kalinowski J."/>
            <person name="Ruckert C."/>
        </authorList>
    </citation>
    <scope>NUCLEOTIDE SEQUENCE</scope>
    <source>
        <strain evidence="6">KCTC 32513</strain>
    </source>
</reference>
<evidence type="ECO:0000256" key="1">
    <source>
        <dbReference type="ARBA" id="ARBA00004117"/>
    </source>
</evidence>
<comment type="similarity">
    <text evidence="2">Belongs to the flagella basal body rod proteins family.</text>
</comment>
<dbReference type="EMBL" id="BMZH01000003">
    <property type="protein sequence ID" value="GHA89328.1"/>
    <property type="molecule type" value="Genomic_DNA"/>
</dbReference>
<dbReference type="InterPro" id="IPR001444">
    <property type="entry name" value="Flag_bb_rod_N"/>
</dbReference>
<evidence type="ECO:0000256" key="3">
    <source>
        <dbReference type="ARBA" id="ARBA00023143"/>
    </source>
</evidence>
<keyword evidence="6" id="KW-0966">Cell projection</keyword>
<dbReference type="InterPro" id="IPR010930">
    <property type="entry name" value="Flg_bb/hook_C_dom"/>
</dbReference>
<dbReference type="Proteomes" id="UP000634004">
    <property type="component" value="Unassembled WGS sequence"/>
</dbReference>
<protein>
    <submittedName>
        <fullName evidence="6">Flagellar basal body rod protein FlgC</fullName>
    </submittedName>
</protein>
<name>A0A8J3G1M2_9PROT</name>
<evidence type="ECO:0000313" key="7">
    <source>
        <dbReference type="Proteomes" id="UP000634004"/>
    </source>
</evidence>
<keyword evidence="6" id="KW-0282">Flagellum</keyword>
<dbReference type="PANTHER" id="PTHR30435">
    <property type="entry name" value="FLAGELLAR PROTEIN"/>
    <property type="match status" value="1"/>
</dbReference>
<comment type="subcellular location">
    <subcellularLocation>
        <location evidence="1">Bacterial flagellum basal body</location>
    </subcellularLocation>
</comment>
<dbReference type="PANTHER" id="PTHR30435:SF19">
    <property type="entry name" value="FLAGELLAR BASAL-BODY ROD PROTEIN FLGG"/>
    <property type="match status" value="1"/>
</dbReference>
<sequence length="131" mass="14494">MIDPIVQTMNAASSGMRAQSQRLSVASENLSNSDTHGYKRKLMNFTQQVDRESGLTTVGVSRPSLDRSQGEMIFDPNHPLANDQGLVESSNVDMIIEMADAREANRSFEANLTTFKQAGEMYRGLLGLLRQ</sequence>
<keyword evidence="3" id="KW-0975">Bacterial flagellum</keyword>
<keyword evidence="6" id="KW-0969">Cilium</keyword>
<evidence type="ECO:0000259" key="4">
    <source>
        <dbReference type="Pfam" id="PF00460"/>
    </source>
</evidence>
<feature type="domain" description="Flagellar basal body rod protein N-terminal" evidence="4">
    <location>
        <begin position="9"/>
        <end position="39"/>
    </location>
</feature>
<gene>
    <name evidence="6" type="ORF">GCM10009069_10490</name>
</gene>
<dbReference type="RefSeq" id="WP_189496141.1">
    <property type="nucleotide sequence ID" value="NZ_BMZH01000003.1"/>
</dbReference>
<accession>A0A8J3G1M2</accession>
<dbReference type="GO" id="GO:0071978">
    <property type="term" value="P:bacterial-type flagellum-dependent swarming motility"/>
    <property type="evidence" value="ECO:0007669"/>
    <property type="project" value="TreeGrafter"/>
</dbReference>
<dbReference type="GO" id="GO:0009425">
    <property type="term" value="C:bacterial-type flagellum basal body"/>
    <property type="evidence" value="ECO:0007669"/>
    <property type="project" value="UniProtKB-SubCell"/>
</dbReference>
<reference evidence="6" key="2">
    <citation type="submission" date="2020-09" db="EMBL/GenBank/DDBJ databases">
        <authorList>
            <person name="Sun Q."/>
            <person name="Kim S."/>
        </authorList>
    </citation>
    <scope>NUCLEOTIDE SEQUENCE</scope>
    <source>
        <strain evidence="6">KCTC 32513</strain>
    </source>
</reference>